<comment type="caution">
    <text evidence="2">The sequence shown here is derived from an EMBL/GenBank/DDBJ whole genome shotgun (WGS) entry which is preliminary data.</text>
</comment>
<accession>A0AAN8GF84</accession>
<dbReference type="AlphaFoldDB" id="A0AAN8GF84"/>
<keyword evidence="3" id="KW-1185">Reference proteome</keyword>
<reference evidence="2 3" key="1">
    <citation type="journal article" date="2023" name="Mol. Biol. Evol.">
        <title>Genomics of Secondarily Temperate Adaptation in the Only Non-Antarctic Icefish.</title>
        <authorList>
            <person name="Rivera-Colon A.G."/>
            <person name="Rayamajhi N."/>
            <person name="Minhas B.F."/>
            <person name="Madrigal G."/>
            <person name="Bilyk K.T."/>
            <person name="Yoon V."/>
            <person name="Hune M."/>
            <person name="Gregory S."/>
            <person name="Cheng C.H.C."/>
            <person name="Catchen J.M."/>
        </authorList>
    </citation>
    <scope>NUCLEOTIDE SEQUENCE [LARGE SCALE GENOMIC DNA]</scope>
    <source>
        <strain evidence="2">JC2023a</strain>
    </source>
</reference>
<feature type="region of interest" description="Disordered" evidence="1">
    <location>
        <begin position="22"/>
        <end position="43"/>
    </location>
</feature>
<dbReference type="EMBL" id="JAULUE010002066">
    <property type="protein sequence ID" value="KAK5878104.1"/>
    <property type="molecule type" value="Genomic_DNA"/>
</dbReference>
<dbReference type="Proteomes" id="UP001335648">
    <property type="component" value="Unassembled WGS sequence"/>
</dbReference>
<name>A0AAN8GF84_9TELE</name>
<feature type="compositionally biased region" description="Pro residues" evidence="1">
    <location>
        <begin position="27"/>
        <end position="37"/>
    </location>
</feature>
<evidence type="ECO:0000256" key="1">
    <source>
        <dbReference type="SAM" id="MobiDB-lite"/>
    </source>
</evidence>
<organism evidence="2 3">
    <name type="scientific">Champsocephalus esox</name>
    <name type="common">pike icefish</name>
    <dbReference type="NCBI Taxonomy" id="159716"/>
    <lineage>
        <taxon>Eukaryota</taxon>
        <taxon>Metazoa</taxon>
        <taxon>Chordata</taxon>
        <taxon>Craniata</taxon>
        <taxon>Vertebrata</taxon>
        <taxon>Euteleostomi</taxon>
        <taxon>Actinopterygii</taxon>
        <taxon>Neopterygii</taxon>
        <taxon>Teleostei</taxon>
        <taxon>Neoteleostei</taxon>
        <taxon>Acanthomorphata</taxon>
        <taxon>Eupercaria</taxon>
        <taxon>Perciformes</taxon>
        <taxon>Notothenioidei</taxon>
        <taxon>Channichthyidae</taxon>
        <taxon>Champsocephalus</taxon>
    </lineage>
</organism>
<protein>
    <submittedName>
        <fullName evidence="2">Uncharacterized protein</fullName>
    </submittedName>
</protein>
<gene>
    <name evidence="2" type="ORF">CesoFtcFv8_025543</name>
</gene>
<evidence type="ECO:0000313" key="2">
    <source>
        <dbReference type="EMBL" id="KAK5878104.1"/>
    </source>
</evidence>
<proteinExistence type="predicted"/>
<evidence type="ECO:0000313" key="3">
    <source>
        <dbReference type="Proteomes" id="UP001335648"/>
    </source>
</evidence>
<sequence length="74" mass="7903">MSLLGRSDKSAAAAQTLLPCSPCSPCSSPPPHPPPSPSEAGGVSRLQPQLLCVNIYVFTTVLQEKLKKVTWAWQ</sequence>